<protein>
    <submittedName>
        <fullName evidence="1">Uncharacterized protein</fullName>
    </submittedName>
</protein>
<comment type="caution">
    <text evidence="1">The sequence shown here is derived from an EMBL/GenBank/DDBJ whole genome shotgun (WGS) entry which is preliminary data.</text>
</comment>
<dbReference type="RefSeq" id="WP_131367828.1">
    <property type="nucleotide sequence ID" value="NZ_BBJU01000031.1"/>
</dbReference>
<name>A0A081D2H1_9HYPH</name>
<evidence type="ECO:0000313" key="1">
    <source>
        <dbReference type="EMBL" id="GAK73117.1"/>
    </source>
</evidence>
<organism evidence="1 2">
    <name type="scientific">Agrobacterium rubi TR3 = NBRC 13261</name>
    <dbReference type="NCBI Taxonomy" id="1368415"/>
    <lineage>
        <taxon>Bacteria</taxon>
        <taxon>Pseudomonadati</taxon>
        <taxon>Pseudomonadota</taxon>
        <taxon>Alphaproteobacteria</taxon>
        <taxon>Hyphomicrobiales</taxon>
        <taxon>Rhizobiaceae</taxon>
        <taxon>Rhizobium/Agrobacterium group</taxon>
        <taxon>Agrobacterium</taxon>
    </lineage>
</organism>
<dbReference type="OrthoDB" id="9990843at2"/>
<dbReference type="Proteomes" id="UP000028701">
    <property type="component" value="Unassembled WGS sequence"/>
</dbReference>
<dbReference type="EMBL" id="BBJU01000031">
    <property type="protein sequence ID" value="GAK73117.1"/>
    <property type="molecule type" value="Genomic_DNA"/>
</dbReference>
<proteinExistence type="predicted"/>
<dbReference type="AlphaFoldDB" id="A0A081D2H1"/>
<reference evidence="1 2" key="1">
    <citation type="submission" date="2014-08" db="EMBL/GenBank/DDBJ databases">
        <title>Whole genome shotgun sequence of Rhizobium rubi NBRC 13261.</title>
        <authorList>
            <person name="Katano-Makiyama Y."/>
            <person name="Hosoyama A."/>
            <person name="Hashimoto M."/>
            <person name="Hosoyama Y."/>
            <person name="Noguchi M."/>
            <person name="Tsuchikane K."/>
            <person name="Uohara A."/>
            <person name="Ohji S."/>
            <person name="Ichikawa N."/>
            <person name="Kimura A."/>
            <person name="Yamazoe A."/>
            <person name="Fujita N."/>
        </authorList>
    </citation>
    <scope>NUCLEOTIDE SEQUENCE [LARGE SCALE GENOMIC DNA]</scope>
    <source>
        <strain evidence="1 2">NBRC 13261</strain>
    </source>
</reference>
<accession>A0A081D2H1</accession>
<gene>
    <name evidence="1" type="ORF">RRU01S_31_00510</name>
</gene>
<sequence length="115" mass="12691">MERHVRNQAITEAYEAGEPIAALAERFGLKPASVKQILKDFEFYTRIRGEQTLPNGISLVAAVTIVQAIGIWPAPSNLDEILDRRVEVLRSAAHGKLVNIAMTEIERLKASGHMA</sequence>
<evidence type="ECO:0000313" key="2">
    <source>
        <dbReference type="Proteomes" id="UP000028701"/>
    </source>
</evidence>